<reference evidence="4" key="1">
    <citation type="submission" date="2020-10" db="EMBL/GenBank/DDBJ databases">
        <authorList>
            <person name="Gilroy R."/>
        </authorList>
    </citation>
    <scope>NUCLEOTIDE SEQUENCE</scope>
    <source>
        <strain evidence="4">1383</strain>
    </source>
</reference>
<name>A0A9D1HAU3_9FLAO</name>
<dbReference type="PANTHER" id="PTHR43283:SF11">
    <property type="entry name" value="BETA-LACTAMASE-RELATED DOMAIN-CONTAINING PROTEIN"/>
    <property type="match status" value="1"/>
</dbReference>
<dbReference type="PANTHER" id="PTHR43283">
    <property type="entry name" value="BETA-LACTAMASE-RELATED"/>
    <property type="match status" value="1"/>
</dbReference>
<feature type="domain" description="Beta-lactamase-related" evidence="3">
    <location>
        <begin position="207"/>
        <end position="559"/>
    </location>
</feature>
<evidence type="ECO:0000256" key="2">
    <source>
        <dbReference type="SAM" id="SignalP"/>
    </source>
</evidence>
<keyword evidence="2" id="KW-0732">Signal</keyword>
<dbReference type="AlphaFoldDB" id="A0A9D1HAU3"/>
<dbReference type="SUPFAM" id="SSF56601">
    <property type="entry name" value="beta-lactamase/transpeptidase-like"/>
    <property type="match status" value="1"/>
</dbReference>
<dbReference type="InterPro" id="IPR012338">
    <property type="entry name" value="Beta-lactam/transpept-like"/>
</dbReference>
<dbReference type="GO" id="GO:0016787">
    <property type="term" value="F:hydrolase activity"/>
    <property type="evidence" value="ECO:0007669"/>
    <property type="project" value="UniProtKB-KW"/>
</dbReference>
<dbReference type="InterPro" id="IPR050789">
    <property type="entry name" value="Diverse_Enzym_Activities"/>
</dbReference>
<dbReference type="Proteomes" id="UP000824161">
    <property type="component" value="Unassembled WGS sequence"/>
</dbReference>
<comment type="caution">
    <text evidence="4">The sequence shown here is derived from an EMBL/GenBank/DDBJ whole genome shotgun (WGS) entry which is preliminary data.</text>
</comment>
<gene>
    <name evidence="4" type="ORF">IAC44_04870</name>
</gene>
<dbReference type="Pfam" id="PF00144">
    <property type="entry name" value="Beta-lactamase"/>
    <property type="match status" value="1"/>
</dbReference>
<evidence type="ECO:0000259" key="3">
    <source>
        <dbReference type="Pfam" id="PF00144"/>
    </source>
</evidence>
<dbReference type="EMBL" id="DVLY01000114">
    <property type="protein sequence ID" value="HIT98154.1"/>
    <property type="molecule type" value="Genomic_DNA"/>
</dbReference>
<proteinExistence type="predicted"/>
<evidence type="ECO:0000313" key="4">
    <source>
        <dbReference type="EMBL" id="HIT98154.1"/>
    </source>
</evidence>
<sequence length="588" mass="65684">MKRKGFFRAAGCLLLLFGALSVNGQSVQKEYRRALKQLEVSADSARAMDLAERSLTVAGDLLPVKDLTRQAIYYFRFDGALPSFEKYLRKYAPVKTLARVELKKVAPQDVLIVGVRDFSQARKALSETDLPGRVVLAVFDAKSSRAEKLAGEKSASLVSAPSSSHFSQVAAAEAIFGGIQVGDSPAIRLAYGYAEQVGMSADTLDKIDALLREVVESGAAPGVHVLVGRHGRVVYDRWYGTTMGAMDGSEKVQGDMIYDMASVTKVMATLPFVMKLYDEGKIRLDDRLGDVMPVFRGTNKENMILADILTHRAGLKAWIPYYLQTIDSLTRPLPQYYRVTPDSVFTQEVVPGMYAIGSIKDTIQRQMILSPVKDDKEYVYSDFAFFIFRQMVEQFYGQPLDSLVQTELYRPMGAWRSGYNPLERFSVSEIVPSENETYWRHTIVRGYVHDMAAAFLDGVSGHAGLFSTADDMAKMCQMYLNGGTYGGKRYIEDSTVRLFSSCYYCDEGNYRGLGFDRPSFSNKVMGPKTFGHTGFTGTAVWIDPEADMIYVFLSNRTFESMNNNRLSSGNFRSRIQQTCYDAITDDDK</sequence>
<evidence type="ECO:0000256" key="1">
    <source>
        <dbReference type="ARBA" id="ARBA00022801"/>
    </source>
</evidence>
<feature type="chain" id="PRO_5039697082" evidence="2">
    <location>
        <begin position="25"/>
        <end position="588"/>
    </location>
</feature>
<protein>
    <submittedName>
        <fullName evidence="4">Serine hydrolase</fullName>
    </submittedName>
</protein>
<accession>A0A9D1HAU3</accession>
<feature type="signal peptide" evidence="2">
    <location>
        <begin position="1"/>
        <end position="24"/>
    </location>
</feature>
<reference evidence="4" key="2">
    <citation type="journal article" date="2021" name="PeerJ">
        <title>Extensive microbial diversity within the chicken gut microbiome revealed by metagenomics and culture.</title>
        <authorList>
            <person name="Gilroy R."/>
            <person name="Ravi A."/>
            <person name="Getino M."/>
            <person name="Pursley I."/>
            <person name="Horton D.L."/>
            <person name="Alikhan N.F."/>
            <person name="Baker D."/>
            <person name="Gharbi K."/>
            <person name="Hall N."/>
            <person name="Watson M."/>
            <person name="Adriaenssens E.M."/>
            <person name="Foster-Nyarko E."/>
            <person name="Jarju S."/>
            <person name="Secka A."/>
            <person name="Antonio M."/>
            <person name="Oren A."/>
            <person name="Chaudhuri R.R."/>
            <person name="La Ragione R."/>
            <person name="Hildebrand F."/>
            <person name="Pallen M.J."/>
        </authorList>
    </citation>
    <scope>NUCLEOTIDE SEQUENCE</scope>
    <source>
        <strain evidence="4">1383</strain>
    </source>
</reference>
<dbReference type="InterPro" id="IPR001466">
    <property type="entry name" value="Beta-lactam-related"/>
</dbReference>
<organism evidence="4 5">
    <name type="scientific">Candidatus Merdimorpha stercoravium</name>
    <dbReference type="NCBI Taxonomy" id="2840863"/>
    <lineage>
        <taxon>Bacteria</taxon>
        <taxon>Pseudomonadati</taxon>
        <taxon>Bacteroidota</taxon>
        <taxon>Flavobacteriia</taxon>
        <taxon>Flavobacteriales</taxon>
        <taxon>Candidatus Merdimorpha</taxon>
    </lineage>
</organism>
<dbReference type="Gene3D" id="3.40.710.10">
    <property type="entry name" value="DD-peptidase/beta-lactamase superfamily"/>
    <property type="match status" value="1"/>
</dbReference>
<evidence type="ECO:0000313" key="5">
    <source>
        <dbReference type="Proteomes" id="UP000824161"/>
    </source>
</evidence>
<keyword evidence="1 4" id="KW-0378">Hydrolase</keyword>